<keyword evidence="4" id="KW-1185">Reference proteome</keyword>
<dbReference type="Pfam" id="PF20085">
    <property type="entry name" value="TGL"/>
    <property type="match status" value="1"/>
</dbReference>
<evidence type="ECO:0000313" key="4">
    <source>
        <dbReference type="Proteomes" id="UP000693672"/>
    </source>
</evidence>
<keyword evidence="2" id="KW-0749">Sporulation</keyword>
<dbReference type="GO" id="GO:0003810">
    <property type="term" value="F:protein-glutamine gamma-glutamyltransferase activity"/>
    <property type="evidence" value="ECO:0007669"/>
    <property type="project" value="UniProtKB-EC"/>
</dbReference>
<sequence>MIIVAGGSVPVDPSGWPELQREIYSLKQASSKSYYYDSLDALRFELKMREAIVEASLALDKSAAGFETFRKSRCNPAYWIRTSEGGFRLRDNVRPSDAIRDIYTNGQLYGFECATAIIIILYKGVLETIGSDSFNRLFGGLYLFAWQHDSDLRLITEYNKKESYPGDVQYFKNPDVNPKVMEWQGENVIRLPGELFFGHGIGVGNADKIIGRLNRHRKPGSSVSAYLLDESTYPNFFYLKQAAEGRMNRSDASGLAELPFAAGDGVVARIGWRTMLYHLS</sequence>
<organism evidence="3 4">
    <name type="scientific">Paenibacillus solanacearum</name>
    <dbReference type="NCBI Taxonomy" id="2048548"/>
    <lineage>
        <taxon>Bacteria</taxon>
        <taxon>Bacillati</taxon>
        <taxon>Bacillota</taxon>
        <taxon>Bacilli</taxon>
        <taxon>Bacillales</taxon>
        <taxon>Paenibacillaceae</taxon>
        <taxon>Paenibacillus</taxon>
    </lineage>
</organism>
<keyword evidence="3" id="KW-0012">Acyltransferase</keyword>
<gene>
    <name evidence="3" type="primary">tgl</name>
    <name evidence="3" type="ORF">PAESOLCIP111_03684</name>
</gene>
<dbReference type="RefSeq" id="WP_218093422.1">
    <property type="nucleotide sequence ID" value="NZ_CAJVAS010000016.1"/>
</dbReference>
<dbReference type="EMBL" id="CAJVAS010000016">
    <property type="protein sequence ID" value="CAG7635619.1"/>
    <property type="molecule type" value="Genomic_DNA"/>
</dbReference>
<evidence type="ECO:0000256" key="1">
    <source>
        <dbReference type="ARBA" id="ARBA00022679"/>
    </source>
</evidence>
<dbReference type="HAMAP" id="MF_00727">
    <property type="entry name" value="Tgl"/>
    <property type="match status" value="1"/>
</dbReference>
<proteinExistence type="inferred from homology"/>
<dbReference type="Proteomes" id="UP000693672">
    <property type="component" value="Unassembled WGS sequence"/>
</dbReference>
<dbReference type="InterPro" id="IPR020916">
    <property type="entry name" value="Gln_gamma-glutamylTfrase_bac"/>
</dbReference>
<dbReference type="NCBIfam" id="NF002869">
    <property type="entry name" value="PRK03187.1"/>
    <property type="match status" value="1"/>
</dbReference>
<dbReference type="GO" id="GO:0030435">
    <property type="term" value="P:sporulation resulting in formation of a cellular spore"/>
    <property type="evidence" value="ECO:0007669"/>
    <property type="project" value="UniProtKB-KW"/>
</dbReference>
<reference evidence="3" key="1">
    <citation type="submission" date="2021-06" db="EMBL/GenBank/DDBJ databases">
        <authorList>
            <person name="Criscuolo A."/>
        </authorList>
    </citation>
    <scope>NUCLEOTIDE SEQUENCE</scope>
    <source>
        <strain evidence="3">CIP111600</strain>
    </source>
</reference>
<evidence type="ECO:0000313" key="3">
    <source>
        <dbReference type="EMBL" id="CAG7635619.1"/>
    </source>
</evidence>
<evidence type="ECO:0000256" key="2">
    <source>
        <dbReference type="ARBA" id="ARBA00022969"/>
    </source>
</evidence>
<keyword evidence="1 3" id="KW-0808">Transferase</keyword>
<name>A0A916K5T1_9BACL</name>
<protein>
    <submittedName>
        <fullName evidence="3">Protein-glutamine gamma-glutamyltransferase</fullName>
        <ecNumber evidence="3">2.3.2.13</ecNumber>
    </submittedName>
</protein>
<dbReference type="EC" id="2.3.2.13" evidence="3"/>
<dbReference type="AlphaFoldDB" id="A0A916K5T1"/>
<comment type="caution">
    <text evidence="3">The sequence shown here is derived from an EMBL/GenBank/DDBJ whole genome shotgun (WGS) entry which is preliminary data.</text>
</comment>
<accession>A0A916K5T1</accession>